<dbReference type="InterPro" id="IPR041691">
    <property type="entry name" value="Atg6/beclin_CC"/>
</dbReference>
<dbReference type="GO" id="GO:0000423">
    <property type="term" value="P:mitophagy"/>
    <property type="evidence" value="ECO:0007669"/>
    <property type="project" value="TreeGrafter"/>
</dbReference>
<dbReference type="AlphaFoldDB" id="Q6CLQ7"/>
<organism evidence="5 6">
    <name type="scientific">Kluyveromyces lactis (strain ATCC 8585 / CBS 2359 / DSM 70799 / NBRC 1267 / NRRL Y-1140 / WM37)</name>
    <name type="common">Yeast</name>
    <name type="synonym">Candida sphaerica</name>
    <dbReference type="NCBI Taxonomy" id="284590"/>
    <lineage>
        <taxon>Eukaryota</taxon>
        <taxon>Fungi</taxon>
        <taxon>Dikarya</taxon>
        <taxon>Ascomycota</taxon>
        <taxon>Saccharomycotina</taxon>
        <taxon>Saccharomycetes</taxon>
        <taxon>Saccharomycetales</taxon>
        <taxon>Saccharomycetaceae</taxon>
        <taxon>Kluyveromyces</taxon>
    </lineage>
</organism>
<reference evidence="5 6" key="1">
    <citation type="journal article" date="2004" name="Nature">
        <title>Genome evolution in yeasts.</title>
        <authorList>
            <consortium name="Genolevures"/>
            <person name="Dujon B."/>
            <person name="Sherman D."/>
            <person name="Fischer G."/>
            <person name="Durrens P."/>
            <person name="Casaregola S."/>
            <person name="Lafontaine I."/>
            <person name="de Montigny J."/>
            <person name="Marck C."/>
            <person name="Neuveglise C."/>
            <person name="Talla E."/>
            <person name="Goffard N."/>
            <person name="Frangeul L."/>
            <person name="Aigle M."/>
            <person name="Anthouard V."/>
            <person name="Babour A."/>
            <person name="Barbe V."/>
            <person name="Barnay S."/>
            <person name="Blanchin S."/>
            <person name="Beckerich J.M."/>
            <person name="Beyne E."/>
            <person name="Bleykasten C."/>
            <person name="Boisrame A."/>
            <person name="Boyer J."/>
            <person name="Cattolico L."/>
            <person name="Confanioleri F."/>
            <person name="de Daruvar A."/>
            <person name="Despons L."/>
            <person name="Fabre E."/>
            <person name="Fairhead C."/>
            <person name="Ferry-Dumazet H."/>
            <person name="Groppi A."/>
            <person name="Hantraye F."/>
            <person name="Hennequin C."/>
            <person name="Jauniaux N."/>
            <person name="Joyet P."/>
            <person name="Kachouri R."/>
            <person name="Kerrest A."/>
            <person name="Koszul R."/>
            <person name="Lemaire M."/>
            <person name="Lesur I."/>
            <person name="Ma L."/>
            <person name="Muller H."/>
            <person name="Nicaud J.M."/>
            <person name="Nikolski M."/>
            <person name="Oztas S."/>
            <person name="Ozier-Kalogeropoulos O."/>
            <person name="Pellenz S."/>
            <person name="Potier S."/>
            <person name="Richard G.F."/>
            <person name="Straub M.L."/>
            <person name="Suleau A."/>
            <person name="Swennene D."/>
            <person name="Tekaia F."/>
            <person name="Wesolowski-Louvel M."/>
            <person name="Westhof E."/>
            <person name="Wirth B."/>
            <person name="Zeniou-Meyer M."/>
            <person name="Zivanovic I."/>
            <person name="Bolotin-Fukuhara M."/>
            <person name="Thierry A."/>
            <person name="Bouchier C."/>
            <person name="Caudron B."/>
            <person name="Scarpelli C."/>
            <person name="Gaillardin C."/>
            <person name="Weissenbach J."/>
            <person name="Wincker P."/>
            <person name="Souciet J.L."/>
        </authorList>
    </citation>
    <scope>NUCLEOTIDE SEQUENCE [LARGE SCALE GENOMIC DNA]</scope>
    <source>
        <strain evidence="6">ATCC 8585 / CBS 2359 / DSM 70799 / NBRC 1267 / NRRL Y-1140 / WM37</strain>
    </source>
</reference>
<dbReference type="GO" id="GO:0034272">
    <property type="term" value="C:phosphatidylinositol 3-kinase complex, class III, type II"/>
    <property type="evidence" value="ECO:0007669"/>
    <property type="project" value="TreeGrafter"/>
</dbReference>
<dbReference type="GO" id="GO:0034271">
    <property type="term" value="C:phosphatidylinositol 3-kinase complex, class III, type I"/>
    <property type="evidence" value="ECO:0007669"/>
    <property type="project" value="TreeGrafter"/>
</dbReference>
<evidence type="ECO:0000259" key="4">
    <source>
        <dbReference type="Pfam" id="PF17675"/>
    </source>
</evidence>
<dbReference type="GO" id="GO:0030674">
    <property type="term" value="F:protein-macromolecule adaptor activity"/>
    <property type="evidence" value="ECO:0007669"/>
    <property type="project" value="TreeGrafter"/>
</dbReference>
<dbReference type="Gene3D" id="1.10.418.40">
    <property type="entry name" value="Autophagy protein 6/Beclin 1"/>
    <property type="match status" value="1"/>
</dbReference>
<proteinExistence type="inferred from homology"/>
<feature type="domain" description="Atg6/beclin coiled-coil" evidence="4">
    <location>
        <begin position="137"/>
        <end position="267"/>
    </location>
</feature>
<dbReference type="InParanoid" id="Q6CLQ7"/>
<dbReference type="PaxDb" id="284590-Q6CLQ7"/>
<dbReference type="InterPro" id="IPR040455">
    <property type="entry name" value="Atg6_BARA"/>
</dbReference>
<accession>Q6CLQ7</accession>
<dbReference type="eggNOG" id="KOG2751">
    <property type="taxonomic scope" value="Eukaryota"/>
</dbReference>
<evidence type="ECO:0000256" key="1">
    <source>
        <dbReference type="ARBA" id="ARBA00005965"/>
    </source>
</evidence>
<dbReference type="GO" id="GO:0000045">
    <property type="term" value="P:autophagosome assembly"/>
    <property type="evidence" value="ECO:0007669"/>
    <property type="project" value="TreeGrafter"/>
</dbReference>
<dbReference type="GO" id="GO:0043548">
    <property type="term" value="F:phosphatidylinositol 3-kinase binding"/>
    <property type="evidence" value="ECO:0007669"/>
    <property type="project" value="TreeGrafter"/>
</dbReference>
<feature type="coiled-coil region" evidence="2">
    <location>
        <begin position="184"/>
        <end position="225"/>
    </location>
</feature>
<evidence type="ECO:0000313" key="5">
    <source>
        <dbReference type="EMBL" id="CAG97839.1"/>
    </source>
</evidence>
<dbReference type="FunCoup" id="Q6CLQ7">
    <property type="interactions" value="562"/>
</dbReference>
<evidence type="ECO:0000313" key="6">
    <source>
        <dbReference type="Proteomes" id="UP000000598"/>
    </source>
</evidence>
<dbReference type="Pfam" id="PF04111">
    <property type="entry name" value="APG6"/>
    <property type="match status" value="1"/>
</dbReference>
<dbReference type="PANTHER" id="PTHR12768">
    <property type="entry name" value="BECLIN 1"/>
    <property type="match status" value="1"/>
</dbReference>
<dbReference type="GO" id="GO:0000407">
    <property type="term" value="C:phagophore assembly site"/>
    <property type="evidence" value="ECO:0007669"/>
    <property type="project" value="TreeGrafter"/>
</dbReference>
<dbReference type="HOGENOM" id="CLU_024219_3_0_1"/>
<protein>
    <submittedName>
        <fullName evidence="5">KLLA0F01166p</fullName>
    </submittedName>
</protein>
<dbReference type="STRING" id="284590.Q6CLQ7"/>
<feature type="domain" description="Atg6 BARA" evidence="3">
    <location>
        <begin position="271"/>
        <end position="453"/>
    </location>
</feature>
<dbReference type="Proteomes" id="UP000000598">
    <property type="component" value="Chromosome F"/>
</dbReference>
<keyword evidence="2" id="KW-0175">Coiled coil</keyword>
<evidence type="ECO:0000256" key="2">
    <source>
        <dbReference type="SAM" id="Coils"/>
    </source>
</evidence>
<gene>
    <name evidence="5" type="ORF">KLLA0_F01166g</name>
</gene>
<sequence length="461" mass="52145">MTDLTLRCMHCHSMLEIDVSLMDLSMAQRDLLVSSDANTSGKDSSANSNQIPADKLKVMKEVKQPSQLRLTKPGNIASDSYVFLTDTEYSLQKSKIGGDESGDEEDYDDRNKTLSSRINALGNIFNILSSKNNVDYPVCQGCCDTLLEKLKEEYNQELKKRDTYHDFMKRIQEHKNVNGINIGDNRALEELSSLKKEKEQLLRELQRLEDEDEKLQKETILLQEELAKKKDQYIVRLQKQNIQELEQLTFIKDVQSLKNQRVVTLNHIDKLRKLNIYNETFRISHDGPFGTINDLKLGSVPNASVPWSEINSALGQVVLLLSLIAEKLSVSFTDYKLIPMGSTSSIEKFDPKTNQWFVHKAFSGDEFSFGSLFHKESAIDKALTCILEIISLLSAKVSSDSQDPASIELPYEILGDKINGLTILLNGATPSLEWTTSCKFLLTNVKWLLAFSTAHIDKNKP</sequence>
<dbReference type="Pfam" id="PF17675">
    <property type="entry name" value="APG6_N"/>
    <property type="match status" value="1"/>
</dbReference>
<dbReference type="InterPro" id="IPR007243">
    <property type="entry name" value="Atg6/Beclin"/>
</dbReference>
<dbReference type="EMBL" id="CR382126">
    <property type="protein sequence ID" value="CAG97839.1"/>
    <property type="molecule type" value="Genomic_DNA"/>
</dbReference>
<dbReference type="GO" id="GO:0006995">
    <property type="term" value="P:cellular response to nitrogen starvation"/>
    <property type="evidence" value="ECO:0007669"/>
    <property type="project" value="TreeGrafter"/>
</dbReference>
<dbReference type="PANTHER" id="PTHR12768:SF4">
    <property type="entry name" value="BECLIN-1"/>
    <property type="match status" value="1"/>
</dbReference>
<dbReference type="OMA" id="EWDVYKA"/>
<dbReference type="GO" id="GO:0045324">
    <property type="term" value="P:late endosome to vacuole transport"/>
    <property type="evidence" value="ECO:0007669"/>
    <property type="project" value="TreeGrafter"/>
</dbReference>
<dbReference type="InterPro" id="IPR038274">
    <property type="entry name" value="Atg6/Beclin_C_sf"/>
</dbReference>
<evidence type="ECO:0000259" key="3">
    <source>
        <dbReference type="Pfam" id="PF04111"/>
    </source>
</evidence>
<keyword evidence="6" id="KW-1185">Reference proteome</keyword>
<name>Q6CLQ7_KLULA</name>
<dbReference type="KEGG" id="kla:KLLA0_F01166g"/>
<comment type="similarity">
    <text evidence="1">Belongs to the beclin family.</text>
</comment>